<feature type="region of interest" description="Disordered" evidence="11">
    <location>
        <begin position="236"/>
        <end position="262"/>
    </location>
</feature>
<sequence length="432" mass="46248">MPSSTRSWQISKSKDPWFLGCKGGTDLTPSASIHGTRKIMVLIKPVVCYRWKEGFIFAHVFEHMVEDGQGGALAEVDLVGGAGLLDHRQRKLVVLSVDVHGDDLKGEKQGDRQPRIRGWWTGMGYLAVVRQGEGSGEEGVASEEAEELALVGGGGHDVPGVLGGNLPQLPHALGLPRVHARLQDVLGQGVALQRLALSSSYGMPLRKGPKENRAAGGGAAMGETEKLGGRGHLGCGGEGASDGHGEGEEKREGVMERGDESDKAAAEGCRVAVQEEGAKEEGEHLWPRSYGLIDKASLTDLHNLHPADVNGRDVVACLNEAMERQGLNMRVTTLVNDTVATLAGARYWDDDVMIAVILGTGTNACYIEHTDVIPKLQGPKPSSGRMIINIEWGAFSNSLPLTEFDRDMDSASINPREQSLENRLAAMQMATT</sequence>
<keyword evidence="15" id="KW-1185">Reference proteome</keyword>
<dbReference type="EMBL" id="NMUH01000629">
    <property type="protein sequence ID" value="MQL82396.1"/>
    <property type="molecule type" value="Genomic_DNA"/>
</dbReference>
<proteinExistence type="inferred from homology"/>
<dbReference type="GO" id="GO:0008865">
    <property type="term" value="F:fructokinase activity"/>
    <property type="evidence" value="ECO:0007669"/>
    <property type="project" value="TreeGrafter"/>
</dbReference>
<comment type="similarity">
    <text evidence="3 10">Belongs to the hexokinase family.</text>
</comment>
<dbReference type="Proteomes" id="UP000652761">
    <property type="component" value="Unassembled WGS sequence"/>
</dbReference>
<dbReference type="Pfam" id="PF03727">
    <property type="entry name" value="Hexokinase_2"/>
    <property type="match status" value="1"/>
</dbReference>
<dbReference type="PANTHER" id="PTHR19443">
    <property type="entry name" value="HEXOKINASE"/>
    <property type="match status" value="1"/>
</dbReference>
<evidence type="ECO:0000256" key="3">
    <source>
        <dbReference type="ARBA" id="ARBA00009225"/>
    </source>
</evidence>
<evidence type="ECO:0000256" key="1">
    <source>
        <dbReference type="ARBA" id="ARBA00004921"/>
    </source>
</evidence>
<gene>
    <name evidence="14" type="ORF">Taro_014871</name>
</gene>
<keyword evidence="5 10" id="KW-0547">Nucleotide-binding</keyword>
<evidence type="ECO:0000313" key="15">
    <source>
        <dbReference type="Proteomes" id="UP000652761"/>
    </source>
</evidence>
<dbReference type="Gene3D" id="3.40.367.20">
    <property type="match status" value="1"/>
</dbReference>
<accession>A0A843UJX5</accession>
<keyword evidence="7 10" id="KW-0067">ATP-binding</keyword>
<evidence type="ECO:0000256" key="4">
    <source>
        <dbReference type="ARBA" id="ARBA00022679"/>
    </source>
</evidence>
<dbReference type="UniPathway" id="UPA00109">
    <property type="reaction ID" value="UER00180"/>
</dbReference>
<evidence type="ECO:0000256" key="10">
    <source>
        <dbReference type="RuleBase" id="RU362007"/>
    </source>
</evidence>
<evidence type="ECO:0000256" key="11">
    <source>
        <dbReference type="SAM" id="MobiDB-lite"/>
    </source>
</evidence>
<organism evidence="14 15">
    <name type="scientific">Colocasia esculenta</name>
    <name type="common">Wild taro</name>
    <name type="synonym">Arum esculentum</name>
    <dbReference type="NCBI Taxonomy" id="4460"/>
    <lineage>
        <taxon>Eukaryota</taxon>
        <taxon>Viridiplantae</taxon>
        <taxon>Streptophyta</taxon>
        <taxon>Embryophyta</taxon>
        <taxon>Tracheophyta</taxon>
        <taxon>Spermatophyta</taxon>
        <taxon>Magnoliopsida</taxon>
        <taxon>Liliopsida</taxon>
        <taxon>Araceae</taxon>
        <taxon>Aroideae</taxon>
        <taxon>Colocasieae</taxon>
        <taxon>Colocasia</taxon>
    </lineage>
</organism>
<keyword evidence="8 10" id="KW-0324">Glycolysis</keyword>
<dbReference type="GO" id="GO:0005524">
    <property type="term" value="F:ATP binding"/>
    <property type="evidence" value="ECO:0007669"/>
    <property type="project" value="UniProtKB-UniRule"/>
</dbReference>
<feature type="domain" description="Hexokinase C-terminal" evidence="13">
    <location>
        <begin position="354"/>
        <end position="427"/>
    </location>
</feature>
<dbReference type="Pfam" id="PF00349">
    <property type="entry name" value="Hexokinase_1"/>
    <property type="match status" value="1"/>
</dbReference>
<dbReference type="EC" id="2.7.1.-" evidence="10"/>
<dbReference type="PANTHER" id="PTHR19443:SF63">
    <property type="entry name" value="HEXOKINASE-LIKE 1 PROTEIN-RELATED"/>
    <property type="match status" value="1"/>
</dbReference>
<feature type="compositionally biased region" description="Basic and acidic residues" evidence="11">
    <location>
        <begin position="241"/>
        <end position="262"/>
    </location>
</feature>
<dbReference type="InterPro" id="IPR022673">
    <property type="entry name" value="Hexokinase_C"/>
</dbReference>
<dbReference type="GO" id="GO:0001678">
    <property type="term" value="P:intracellular glucose homeostasis"/>
    <property type="evidence" value="ECO:0007669"/>
    <property type="project" value="InterPro"/>
</dbReference>
<dbReference type="GO" id="GO:0005829">
    <property type="term" value="C:cytosol"/>
    <property type="evidence" value="ECO:0007669"/>
    <property type="project" value="TreeGrafter"/>
</dbReference>
<dbReference type="GO" id="GO:0006096">
    <property type="term" value="P:glycolytic process"/>
    <property type="evidence" value="ECO:0007669"/>
    <property type="project" value="UniProtKB-UniPathway"/>
</dbReference>
<dbReference type="UniPathway" id="UPA00242"/>
<dbReference type="GO" id="GO:0006006">
    <property type="term" value="P:glucose metabolic process"/>
    <property type="evidence" value="ECO:0007669"/>
    <property type="project" value="TreeGrafter"/>
</dbReference>
<evidence type="ECO:0000259" key="13">
    <source>
        <dbReference type="Pfam" id="PF03727"/>
    </source>
</evidence>
<keyword evidence="6 10" id="KW-0418">Kinase</keyword>
<comment type="caution">
    <text evidence="14">The sequence shown here is derived from an EMBL/GenBank/DDBJ whole genome shotgun (WGS) entry which is preliminary data.</text>
</comment>
<dbReference type="InterPro" id="IPR001312">
    <property type="entry name" value="Hexokinase"/>
</dbReference>
<evidence type="ECO:0000259" key="12">
    <source>
        <dbReference type="Pfam" id="PF00349"/>
    </source>
</evidence>
<dbReference type="InterPro" id="IPR022672">
    <property type="entry name" value="Hexokinase_N"/>
</dbReference>
<evidence type="ECO:0000256" key="7">
    <source>
        <dbReference type="ARBA" id="ARBA00022840"/>
    </source>
</evidence>
<evidence type="ECO:0000313" key="14">
    <source>
        <dbReference type="EMBL" id="MQL82396.1"/>
    </source>
</evidence>
<reference evidence="14" key="1">
    <citation type="submission" date="2017-07" db="EMBL/GenBank/DDBJ databases">
        <title>Taro Niue Genome Assembly and Annotation.</title>
        <authorList>
            <person name="Atibalentja N."/>
            <person name="Keating K."/>
            <person name="Fields C.J."/>
        </authorList>
    </citation>
    <scope>NUCLEOTIDE SEQUENCE</scope>
    <source>
        <strain evidence="14">Niue_2</strain>
        <tissue evidence="14">Leaf</tissue>
    </source>
</reference>
<comment type="catalytic activity">
    <reaction evidence="9">
        <text>D-fructose + ATP = D-fructose 6-phosphate + ADP + H(+)</text>
        <dbReference type="Rhea" id="RHEA:16125"/>
        <dbReference type="ChEBI" id="CHEBI:15378"/>
        <dbReference type="ChEBI" id="CHEBI:30616"/>
        <dbReference type="ChEBI" id="CHEBI:37721"/>
        <dbReference type="ChEBI" id="CHEBI:61527"/>
        <dbReference type="ChEBI" id="CHEBI:456216"/>
        <dbReference type="EC" id="2.7.1.1"/>
    </reaction>
    <physiologicalReaction direction="left-to-right" evidence="9">
        <dbReference type="Rhea" id="RHEA:16126"/>
    </physiologicalReaction>
</comment>
<evidence type="ECO:0000256" key="2">
    <source>
        <dbReference type="ARBA" id="ARBA00005028"/>
    </source>
</evidence>
<dbReference type="GO" id="GO:0004340">
    <property type="term" value="F:glucokinase activity"/>
    <property type="evidence" value="ECO:0007669"/>
    <property type="project" value="TreeGrafter"/>
</dbReference>
<dbReference type="GO" id="GO:0005536">
    <property type="term" value="F:D-glucose binding"/>
    <property type="evidence" value="ECO:0007669"/>
    <property type="project" value="InterPro"/>
</dbReference>
<dbReference type="InterPro" id="IPR043129">
    <property type="entry name" value="ATPase_NBD"/>
</dbReference>
<evidence type="ECO:0000256" key="9">
    <source>
        <dbReference type="ARBA" id="ARBA00047905"/>
    </source>
</evidence>
<dbReference type="PROSITE" id="PS51748">
    <property type="entry name" value="HEXOKINASE_2"/>
    <property type="match status" value="1"/>
</dbReference>
<evidence type="ECO:0000256" key="6">
    <source>
        <dbReference type="ARBA" id="ARBA00022777"/>
    </source>
</evidence>
<protein>
    <recommendedName>
        <fullName evidence="10">Phosphotransferase</fullName>
        <ecNumber evidence="10">2.7.1.-</ecNumber>
    </recommendedName>
</protein>
<evidence type="ECO:0000256" key="5">
    <source>
        <dbReference type="ARBA" id="ARBA00022741"/>
    </source>
</evidence>
<comment type="pathway">
    <text evidence="1">Carbohydrate degradation.</text>
</comment>
<feature type="domain" description="Hexokinase N-terminal" evidence="12">
    <location>
        <begin position="305"/>
        <end position="347"/>
    </location>
</feature>
<dbReference type="GO" id="GO:0005739">
    <property type="term" value="C:mitochondrion"/>
    <property type="evidence" value="ECO:0007669"/>
    <property type="project" value="TreeGrafter"/>
</dbReference>
<evidence type="ECO:0000256" key="8">
    <source>
        <dbReference type="ARBA" id="ARBA00023152"/>
    </source>
</evidence>
<name>A0A843UJX5_COLES</name>
<dbReference type="PRINTS" id="PR00475">
    <property type="entry name" value="HEXOKINASE"/>
</dbReference>
<keyword evidence="4 10" id="KW-0808">Transferase</keyword>
<comment type="pathway">
    <text evidence="2">Carbohydrate metabolism; hexose metabolism.</text>
</comment>
<dbReference type="SUPFAM" id="SSF53067">
    <property type="entry name" value="Actin-like ATPase domain"/>
    <property type="match status" value="2"/>
</dbReference>
<dbReference type="OrthoDB" id="419537at2759"/>
<dbReference type="AlphaFoldDB" id="A0A843UJX5"/>